<reference evidence="1" key="1">
    <citation type="submission" date="2020-06" db="EMBL/GenBank/DDBJ databases">
        <title>Unique genomic features of the anaerobic methanotrophic archaea.</title>
        <authorList>
            <person name="Chadwick G.L."/>
            <person name="Skennerton C.T."/>
            <person name="Laso-Perez R."/>
            <person name="Leu A.O."/>
            <person name="Speth D.R."/>
            <person name="Yu H."/>
            <person name="Morgan-Lang C."/>
            <person name="Hatzenpichler R."/>
            <person name="Goudeau D."/>
            <person name="Malmstrom R."/>
            <person name="Brazelton W.J."/>
            <person name="Woyke T."/>
            <person name="Hallam S.J."/>
            <person name="Tyson G.W."/>
            <person name="Wegener G."/>
            <person name="Boetius A."/>
            <person name="Orphan V."/>
        </authorList>
    </citation>
    <scope>NUCLEOTIDE SEQUENCE</scope>
</reference>
<dbReference type="GO" id="GO:0032259">
    <property type="term" value="P:methylation"/>
    <property type="evidence" value="ECO:0007669"/>
    <property type="project" value="UniProtKB-KW"/>
</dbReference>
<accession>A0A7G9ZBN8</accession>
<dbReference type="Pfam" id="PF02593">
    <property type="entry name" value="DUF166"/>
    <property type="match status" value="1"/>
</dbReference>
<keyword evidence="1" id="KW-0489">Methyltransferase</keyword>
<dbReference type="AlphaFoldDB" id="A0A7G9ZBN8"/>
<name>A0A7G9ZBN8_9EURY</name>
<dbReference type="GO" id="GO:0008168">
    <property type="term" value="F:methyltransferase activity"/>
    <property type="evidence" value="ECO:0007669"/>
    <property type="project" value="UniProtKB-KW"/>
</dbReference>
<evidence type="ECO:0000313" key="1">
    <source>
        <dbReference type="EMBL" id="QNO57672.1"/>
    </source>
</evidence>
<gene>
    <name evidence="1" type="ORF">NMCMJOEM_00010</name>
</gene>
<dbReference type="EMBL" id="MT631699">
    <property type="protein sequence ID" value="QNO57672.1"/>
    <property type="molecule type" value="Genomic_DNA"/>
</dbReference>
<protein>
    <submittedName>
        <fullName evidence="1">Thymidylate synthase</fullName>
        <ecNumber evidence="1">2.1.1.-</ecNumber>
    </submittedName>
</protein>
<keyword evidence="1" id="KW-0808">Transferase</keyword>
<dbReference type="EC" id="2.1.1.-" evidence="1"/>
<sequence length="173" mass="19602">MAIVSEIHNDLLLELPTILNDSGIKAMIVPQESAAMIARPQVEEICDRERIEVVFPKPFCDLHLEPQDDKLLVQRFIAEFGIGRPEVRVEVDRRGRIAHVAVLRSASCGSTWFVAKQLESIEVENKRELYDRISESHHSYPCTASMEKDRELGDTILHRAGYIIRAAVEAVLL</sequence>
<dbReference type="InterPro" id="IPR003745">
    <property type="entry name" value="DUF166"/>
</dbReference>
<organism evidence="1">
    <name type="scientific">Candidatus Methanophaga sp. ANME-1 ERB7</name>
    <dbReference type="NCBI Taxonomy" id="2759913"/>
    <lineage>
        <taxon>Archaea</taxon>
        <taxon>Methanobacteriati</taxon>
        <taxon>Methanobacteriota</taxon>
        <taxon>Stenosarchaea group</taxon>
        <taxon>Methanomicrobia</taxon>
        <taxon>Candidatus Methanophagales</taxon>
        <taxon>Candidatus Methanophagaceae</taxon>
        <taxon>Candidatus Methanophaga</taxon>
    </lineage>
</organism>
<proteinExistence type="predicted"/>